<gene>
    <name evidence="1" type="ORF">METZ01_LOCUS275820</name>
</gene>
<evidence type="ECO:0000313" key="1">
    <source>
        <dbReference type="EMBL" id="SVC22966.1"/>
    </source>
</evidence>
<name>A0A382KFX1_9ZZZZ</name>
<protein>
    <recommendedName>
        <fullName evidence="2">Short-chain dehydrogenase/reductase SDR</fullName>
    </recommendedName>
</protein>
<dbReference type="Pfam" id="PF00106">
    <property type="entry name" value="adh_short"/>
    <property type="match status" value="1"/>
</dbReference>
<dbReference type="InterPro" id="IPR036291">
    <property type="entry name" value="NAD(P)-bd_dom_sf"/>
</dbReference>
<accession>A0A382KFX1</accession>
<organism evidence="1">
    <name type="scientific">marine metagenome</name>
    <dbReference type="NCBI Taxonomy" id="408172"/>
    <lineage>
        <taxon>unclassified sequences</taxon>
        <taxon>metagenomes</taxon>
        <taxon>ecological metagenomes</taxon>
    </lineage>
</organism>
<proteinExistence type="predicted"/>
<dbReference type="AlphaFoldDB" id="A0A382KFX1"/>
<dbReference type="EMBL" id="UINC01080226">
    <property type="protein sequence ID" value="SVC22966.1"/>
    <property type="molecule type" value="Genomic_DNA"/>
</dbReference>
<reference evidence="1" key="1">
    <citation type="submission" date="2018-05" db="EMBL/GenBank/DDBJ databases">
        <authorList>
            <person name="Lanie J.A."/>
            <person name="Ng W.-L."/>
            <person name="Kazmierczak K.M."/>
            <person name="Andrzejewski T.M."/>
            <person name="Davidsen T.M."/>
            <person name="Wayne K.J."/>
            <person name="Tettelin H."/>
            <person name="Glass J.I."/>
            <person name="Rusch D."/>
            <person name="Podicherti R."/>
            <person name="Tsui H.-C.T."/>
            <person name="Winkler M.E."/>
        </authorList>
    </citation>
    <scope>NUCLEOTIDE SEQUENCE</scope>
</reference>
<dbReference type="Gene3D" id="3.40.50.720">
    <property type="entry name" value="NAD(P)-binding Rossmann-like Domain"/>
    <property type="match status" value="1"/>
</dbReference>
<evidence type="ECO:0008006" key="2">
    <source>
        <dbReference type="Google" id="ProtNLM"/>
    </source>
</evidence>
<feature type="non-terminal residue" evidence="1">
    <location>
        <position position="57"/>
    </location>
</feature>
<dbReference type="SUPFAM" id="SSF51735">
    <property type="entry name" value="NAD(P)-binding Rossmann-fold domains"/>
    <property type="match status" value="1"/>
</dbReference>
<sequence>MPSVLITGASRGLGLEFARQYASAGWCVHAGVRNLHGRPAIDDLKHDNVTTHDLDVS</sequence>
<dbReference type="InterPro" id="IPR002347">
    <property type="entry name" value="SDR_fam"/>
</dbReference>